<reference evidence="7 8" key="1">
    <citation type="submission" date="2020-08" db="EMBL/GenBank/DDBJ databases">
        <authorList>
            <person name="Hejnol A."/>
        </authorList>
    </citation>
    <scope>NUCLEOTIDE SEQUENCE [LARGE SCALE GENOMIC DNA]</scope>
</reference>
<dbReference type="PANTHER" id="PTHR13129:SF4">
    <property type="entry name" value="DDB1- AND CUL4-ASSOCIATED FACTOR 1"/>
    <property type="match status" value="1"/>
</dbReference>
<dbReference type="Proteomes" id="UP000549394">
    <property type="component" value="Unassembled WGS sequence"/>
</dbReference>
<dbReference type="InterPro" id="IPR015943">
    <property type="entry name" value="WD40/YVTN_repeat-like_dom_sf"/>
</dbReference>
<feature type="compositionally biased region" description="Acidic residues" evidence="6">
    <location>
        <begin position="1333"/>
        <end position="1344"/>
    </location>
</feature>
<feature type="region of interest" description="Disordered" evidence="6">
    <location>
        <begin position="838"/>
        <end position="899"/>
    </location>
</feature>
<accession>A0A7I8VP18</accession>
<dbReference type="InterPro" id="IPR006594">
    <property type="entry name" value="LisH"/>
</dbReference>
<dbReference type="OrthoDB" id="27563at2759"/>
<proteinExistence type="inferred from homology"/>
<protein>
    <submittedName>
        <fullName evidence="7">DgyrCDS6210</fullName>
    </submittedName>
</protein>
<dbReference type="InterPro" id="IPR033270">
    <property type="entry name" value="VPRBP/DCAF1"/>
</dbReference>
<evidence type="ECO:0000256" key="1">
    <source>
        <dbReference type="ARBA" id="ARBA00004123"/>
    </source>
</evidence>
<dbReference type="PROSITE" id="PS50896">
    <property type="entry name" value="LISH"/>
    <property type="match status" value="1"/>
</dbReference>
<comment type="subcellular location">
    <subcellularLocation>
        <location evidence="1">Nucleus</location>
    </subcellularLocation>
</comment>
<feature type="compositionally biased region" description="Basic and acidic residues" evidence="6">
    <location>
        <begin position="838"/>
        <end position="847"/>
    </location>
</feature>
<dbReference type="UniPathway" id="UPA00143"/>
<comment type="caution">
    <text evidence="7">The sequence shown here is derived from an EMBL/GenBank/DDBJ whole genome shotgun (WGS) entry which is preliminary data.</text>
</comment>
<name>A0A7I8VP18_9ANNE</name>
<organism evidence="7 8">
    <name type="scientific">Dimorphilus gyrociliatus</name>
    <dbReference type="NCBI Taxonomy" id="2664684"/>
    <lineage>
        <taxon>Eukaryota</taxon>
        <taxon>Metazoa</taxon>
        <taxon>Spiralia</taxon>
        <taxon>Lophotrochozoa</taxon>
        <taxon>Annelida</taxon>
        <taxon>Polychaeta</taxon>
        <taxon>Polychaeta incertae sedis</taxon>
        <taxon>Dinophilidae</taxon>
        <taxon>Dimorphilus</taxon>
    </lineage>
</organism>
<dbReference type="GO" id="GO:0005634">
    <property type="term" value="C:nucleus"/>
    <property type="evidence" value="ECO:0007669"/>
    <property type="project" value="UniProtKB-SubCell"/>
</dbReference>
<dbReference type="EMBL" id="CAJFCJ010000007">
    <property type="protein sequence ID" value="CAD5117442.1"/>
    <property type="molecule type" value="Genomic_DNA"/>
</dbReference>
<dbReference type="InterPro" id="IPR036322">
    <property type="entry name" value="WD40_repeat_dom_sf"/>
</dbReference>
<evidence type="ECO:0000256" key="4">
    <source>
        <dbReference type="ARBA" id="ARBA00022786"/>
    </source>
</evidence>
<dbReference type="GO" id="GO:0016567">
    <property type="term" value="P:protein ubiquitination"/>
    <property type="evidence" value="ECO:0007669"/>
    <property type="project" value="UniProtKB-UniPathway"/>
</dbReference>
<evidence type="ECO:0000313" key="8">
    <source>
        <dbReference type="Proteomes" id="UP000549394"/>
    </source>
</evidence>
<dbReference type="PANTHER" id="PTHR13129">
    <property type="entry name" value="VPRBP PROTEIN-RELATED"/>
    <property type="match status" value="1"/>
</dbReference>
<feature type="compositionally biased region" description="Basic and acidic residues" evidence="6">
    <location>
        <begin position="866"/>
        <end position="878"/>
    </location>
</feature>
<keyword evidence="8" id="KW-1185">Reference proteome</keyword>
<keyword evidence="4" id="KW-0833">Ubl conjugation pathway</keyword>
<feature type="compositionally biased region" description="Acidic residues" evidence="6">
    <location>
        <begin position="1375"/>
        <end position="1387"/>
    </location>
</feature>
<feature type="compositionally biased region" description="Basic and acidic residues" evidence="6">
    <location>
        <begin position="886"/>
        <end position="896"/>
    </location>
</feature>
<evidence type="ECO:0000313" key="7">
    <source>
        <dbReference type="EMBL" id="CAD5117442.1"/>
    </source>
</evidence>
<keyword evidence="5" id="KW-0539">Nucleus</keyword>
<gene>
    <name evidence="7" type="ORF">DGYR_LOCUS5970</name>
</gene>
<feature type="region of interest" description="Disordered" evidence="6">
    <location>
        <begin position="1331"/>
        <end position="1416"/>
    </location>
</feature>
<evidence type="ECO:0000256" key="5">
    <source>
        <dbReference type="ARBA" id="ARBA00023242"/>
    </source>
</evidence>
<dbReference type="Gene3D" id="2.130.10.10">
    <property type="entry name" value="YVTN repeat-like/Quinoprotein amine dehydrogenase"/>
    <property type="match status" value="1"/>
</dbReference>
<comment type="pathway">
    <text evidence="2">Protein modification; protein ubiquitination.</text>
</comment>
<dbReference type="GO" id="GO:0080008">
    <property type="term" value="C:Cul4-RING E3 ubiquitin ligase complex"/>
    <property type="evidence" value="ECO:0007669"/>
    <property type="project" value="TreeGrafter"/>
</dbReference>
<evidence type="ECO:0000256" key="6">
    <source>
        <dbReference type="SAM" id="MobiDB-lite"/>
    </source>
</evidence>
<sequence length="1416" mass="162653">MSAVQALQNVLEEWKNSRENRDGYLKCLKSIGNILQEHYLSYLKMDPDPNDERHPLKIKKESLYASMLEYLTKEDDFMNSIYTNYVLDNENDEEVLIAASCVSIMLMPALDHELMIKDEKCERLVKKLFKTSLEDRPVISYFTTAFLSIYITDSNLFATFRDETISLIKLAVNRLKSLQGNIENCEPPNKRVKIERPFAMFGKSSSSKPISSSPKVKPYIIDAEHSNSSWLEQKALMVPEFSLHAPLSDSMKQRLLLKFMAPVSEYQDVVGILLEKDIIQIVFNYINMADKDIGLVLDGLKVLSCLLCHKKIASSVVDYLVQLLDVPIPSTAATMVPCCIYYTCSFQDILRTLCTVPNRTLVRQILDYTLSAMDKLHLSAKVYSAMFLQSAFSFRYFLDQFDQFGGLRTLLNLLSTLKEHAFNPEKQDEMDVLQQAIEQVLQALKSYVQTHLAIRVNQLERQKSRNDRSESIPDLPYNKPIDLSSEAVEEQIEFLQNELPLKARWTPIYELISNGHIDNLCRLLTAVADWSDYARRDEVLTCLIEILSVCSTVLRAQLTMLNNTSEDDSYKNAFAVLFGLIDNREVEHEHDNFEVRKAALSLIKNCVSSPVKAGSYHVMRYGITPKKKLKSTPTPKKPKFEILQKMWQAFRDNAGIFCLSQYLEAINHTDETNLALQTLVVKCFIGLSRCSSIKQILIKLPLFKDNLKQITENAANLDYKGQYKKFDESVKKLLKCLDDGKKKRSKTHVTFDDNELLPLIHKFLKEKGFQKTVTALQTEEKEKKHKVLDKMDEFVKYQLESNTPKLEEKERKSKKSEKLSKQVCLDERKLLKVSELEDIPNKRETKPSKMTKKLSDLGDLMNSQEENSRERTDSDENSQKSIVKSLKNDADDDKFNQENMPKPVRKLKIVEKFLSPSTKLYESSPIRRTSSQTPVSMRLQDVVMDYLEKQHAECKKPMHTCPPFNFSRPHSCPIANKHLMDSDLNITLRLNDRRSGGTLRCYKKNLRRHERTWKWNRLRFFHHFSTEEQDGMINQEDIFSSCGFVKGSTELCLGTQGGFLKGYQTSNMREIWKVESLGSSIESIISNPVNDKLFATVSDGRSAVLCYDNTGIPREKFQLDETETFQWSYCGKKAVCAYYDNAYIYDINTSKKILKIYHADSLNSFYTRSAPSFSPDDKMILFEGMLFDTRAGKIIHKFDKLSKNSYGVCNPNNVELILNSEIWDMRTFNLVKIIPELESCQFRFNSQGDAMYCLSSSCEIDDDNEEKKKTHAFKVYDAKYYDQLGSVDLSTYADDVAIDDRDLTAAFVVWSTDRENDLKEVKLADIGGVTVKEEEDEDKEEEGSDFGSDIDINDGNILDSLSTGSESDLPMTPDTDSEEFNWDEMGLEESNSNTEWETEDSDDNIRYELSDNSNLL</sequence>
<evidence type="ECO:0000256" key="3">
    <source>
        <dbReference type="ARBA" id="ARBA00008845"/>
    </source>
</evidence>
<evidence type="ECO:0000256" key="2">
    <source>
        <dbReference type="ARBA" id="ARBA00004906"/>
    </source>
</evidence>
<dbReference type="SUPFAM" id="SSF50978">
    <property type="entry name" value="WD40 repeat-like"/>
    <property type="match status" value="1"/>
</dbReference>
<comment type="similarity">
    <text evidence="3">Belongs to the VPRBP/DCAF1 family.</text>
</comment>